<evidence type="ECO:0000313" key="3">
    <source>
        <dbReference type="EMBL" id="MDC8770413.1"/>
    </source>
</evidence>
<evidence type="ECO:0000259" key="2">
    <source>
        <dbReference type="PROSITE" id="PS51464"/>
    </source>
</evidence>
<dbReference type="CDD" id="cd05008">
    <property type="entry name" value="SIS_GlmS_GlmD_1"/>
    <property type="match status" value="1"/>
</dbReference>
<sequence length="404" mass="43318">MNPLLTRSRDDWQAQGGLSTAEEIAQQPMVWRELAQSLGPAQQAALAAFLEAWLREPSHQVILTGAGSSAYCGEGVVDEINRLWPAQVRAVPTTSLISHPALYLRRDQPTLLVSFARSGNSPESLGAVDLVRQLVDQPRFLNITCNADGSLFTRNAAKRDSFNLLMPARSCDRGFAMTSSFTCMQLAALLAFGRDSWDARLARVEALATQAERLLRDWAAPLAALAQEPFARLVYLGSGPLEALAKESALKILELTCGHVLAFANTCLGFRHGPKSILNENTLVMVFPSSDAHVRKFDADLVAELQREGVAGRVLQVGLVAPAGSDSPADLIAPAGNLLCSVGAELAAAGDCWLAPLWLLAAQQYALHRSAALGLTPDNPFPDGTVNRVVQGVTLHAYVAAVQH</sequence>
<proteinExistence type="predicted"/>
<keyword evidence="4" id="KW-1185">Reference proteome</keyword>
<keyword evidence="1" id="KW-0677">Repeat</keyword>
<dbReference type="InterPro" id="IPR050303">
    <property type="entry name" value="GatZ_KbaZ_carbometab"/>
</dbReference>
<dbReference type="PANTHER" id="PTHR32502">
    <property type="entry name" value="N-ACETYLGALACTOSAMINE PERMEASE II COMPONENT-RELATED"/>
    <property type="match status" value="1"/>
</dbReference>
<comment type="caution">
    <text evidence="3">The sequence shown here is derived from an EMBL/GenBank/DDBJ whole genome shotgun (WGS) entry which is preliminary data.</text>
</comment>
<gene>
    <name evidence="3" type="ORF">PRZ03_02430</name>
</gene>
<dbReference type="InterPro" id="IPR035466">
    <property type="entry name" value="GlmS/AgaS_SIS"/>
</dbReference>
<dbReference type="Gene3D" id="3.40.50.10490">
    <property type="entry name" value="Glucose-6-phosphate isomerase like protein, domain 1"/>
    <property type="match status" value="2"/>
</dbReference>
<dbReference type="Proteomes" id="UP001221189">
    <property type="component" value="Unassembled WGS sequence"/>
</dbReference>
<reference evidence="3 4" key="1">
    <citation type="submission" date="2022-10" db="EMBL/GenBank/DDBJ databases">
        <title>Paucibacter sp. hw1 Genome sequencing.</title>
        <authorList>
            <person name="Park S."/>
        </authorList>
    </citation>
    <scope>NUCLEOTIDE SEQUENCE [LARGE SCALE GENOMIC DNA]</scope>
    <source>
        <strain evidence="4">hw1</strain>
    </source>
</reference>
<evidence type="ECO:0000256" key="1">
    <source>
        <dbReference type="ARBA" id="ARBA00022737"/>
    </source>
</evidence>
<evidence type="ECO:0000313" key="4">
    <source>
        <dbReference type="Proteomes" id="UP001221189"/>
    </source>
</evidence>
<name>A0ABT5K916_9BURK</name>
<feature type="domain" description="SIS" evidence="2">
    <location>
        <begin position="50"/>
        <end position="207"/>
    </location>
</feature>
<dbReference type="InterPro" id="IPR046348">
    <property type="entry name" value="SIS_dom_sf"/>
</dbReference>
<dbReference type="SUPFAM" id="SSF53697">
    <property type="entry name" value="SIS domain"/>
    <property type="match status" value="1"/>
</dbReference>
<dbReference type="PANTHER" id="PTHR32502:SF3">
    <property type="entry name" value="D-GALACTOSAMINE-6-PHOSPHATE DEAMINASE AGAS-RELATED"/>
    <property type="match status" value="1"/>
</dbReference>
<organism evidence="3 4">
    <name type="scientific">Roseateles albus</name>
    <dbReference type="NCBI Taxonomy" id="2987525"/>
    <lineage>
        <taxon>Bacteria</taxon>
        <taxon>Pseudomonadati</taxon>
        <taxon>Pseudomonadota</taxon>
        <taxon>Betaproteobacteria</taxon>
        <taxon>Burkholderiales</taxon>
        <taxon>Sphaerotilaceae</taxon>
        <taxon>Roseateles</taxon>
    </lineage>
</organism>
<dbReference type="PROSITE" id="PS51464">
    <property type="entry name" value="SIS"/>
    <property type="match status" value="2"/>
</dbReference>
<protein>
    <submittedName>
        <fullName evidence="3">SIS domain-containing protein</fullName>
    </submittedName>
</protein>
<dbReference type="EMBL" id="JAQQXT010000001">
    <property type="protein sequence ID" value="MDC8770413.1"/>
    <property type="molecule type" value="Genomic_DNA"/>
</dbReference>
<feature type="domain" description="SIS" evidence="2">
    <location>
        <begin position="222"/>
        <end position="380"/>
    </location>
</feature>
<dbReference type="RefSeq" id="WP_273598858.1">
    <property type="nucleotide sequence ID" value="NZ_JAQQXT010000001.1"/>
</dbReference>
<accession>A0ABT5K916</accession>
<dbReference type="InterPro" id="IPR001347">
    <property type="entry name" value="SIS_dom"/>
</dbReference>